<evidence type="ECO:0000313" key="1">
    <source>
        <dbReference type="EMBL" id="KAI4581643.1"/>
    </source>
</evidence>
<dbReference type="EMBL" id="CM043035">
    <property type="protein sequence ID" value="KAI4581643.1"/>
    <property type="molecule type" value="Genomic_DNA"/>
</dbReference>
<dbReference type="Proteomes" id="UP001057279">
    <property type="component" value="Linkage Group LG10"/>
</dbReference>
<comment type="caution">
    <text evidence="1">The sequence shown here is derived from an EMBL/GenBank/DDBJ whole genome shotgun (WGS) entry which is preliminary data.</text>
</comment>
<sequence length="111" mass="12248">MFDCWRLILCKKTGSDDASSEKGSQEAEEEDSDPRVDVPDSIRLVPDLPDGPPPTAEDPPGTSLAWRGPRPSSSAVSQLSRGQFWVQSYPWGLLETRVLPSNQASSYQTRK</sequence>
<gene>
    <name evidence="1" type="ORF">MJG53_010086</name>
</gene>
<reference evidence="1" key="1">
    <citation type="submission" date="2022-03" db="EMBL/GenBank/DDBJ databases">
        <title>Genomic analyses of argali, domestic sheep and their hybrids provide insights into chromosomal evolution, heterosis and genetic basis of agronomic traits.</title>
        <authorList>
            <person name="Li M."/>
        </authorList>
    </citation>
    <scope>NUCLEOTIDE SEQUENCE</scope>
    <source>
        <strain evidence="1">F1 hybrid</strain>
    </source>
</reference>
<name>A0ACB9UVZ4_9CETA</name>
<keyword evidence="2" id="KW-1185">Reference proteome</keyword>
<evidence type="ECO:0000313" key="2">
    <source>
        <dbReference type="Proteomes" id="UP001057279"/>
    </source>
</evidence>
<protein>
    <submittedName>
        <fullName evidence="1">Uncharacterized protein</fullName>
    </submittedName>
</protein>
<accession>A0ACB9UVZ4</accession>
<proteinExistence type="predicted"/>
<organism evidence="1 2">
    <name type="scientific">Ovis ammon polii x Ovis aries</name>
    <dbReference type="NCBI Taxonomy" id="2918886"/>
    <lineage>
        <taxon>Eukaryota</taxon>
        <taxon>Metazoa</taxon>
        <taxon>Chordata</taxon>
        <taxon>Craniata</taxon>
        <taxon>Vertebrata</taxon>
        <taxon>Euteleostomi</taxon>
        <taxon>Mammalia</taxon>
        <taxon>Eutheria</taxon>
        <taxon>Laurasiatheria</taxon>
        <taxon>Artiodactyla</taxon>
        <taxon>Ruminantia</taxon>
        <taxon>Pecora</taxon>
        <taxon>Bovidae</taxon>
        <taxon>Caprinae</taxon>
        <taxon>Ovis</taxon>
    </lineage>
</organism>